<protein>
    <submittedName>
        <fullName evidence="5">Helix-turn-helix transcriptional regulator</fullName>
    </submittedName>
</protein>
<reference evidence="5 6" key="1">
    <citation type="submission" date="2019-09" db="EMBL/GenBank/DDBJ databases">
        <title>Prevotella A2879 sp. nov., isolated from an abscess of a patient.</title>
        <authorList>
            <person name="Buhl M."/>
            <person name="Oberhettinger P."/>
        </authorList>
    </citation>
    <scope>NUCLEOTIDE SEQUENCE [LARGE SCALE GENOMIC DNA]</scope>
    <source>
        <strain evidence="5 6">A2879</strain>
    </source>
</reference>
<keyword evidence="2" id="KW-0238">DNA-binding</keyword>
<dbReference type="InterPro" id="IPR016032">
    <property type="entry name" value="Sig_transdc_resp-reg_C-effctor"/>
</dbReference>
<evidence type="ECO:0000313" key="5">
    <source>
        <dbReference type="EMBL" id="MUL27201.1"/>
    </source>
</evidence>
<dbReference type="PANTHER" id="PTHR44688:SF16">
    <property type="entry name" value="DNA-BINDING TRANSCRIPTIONAL ACTIVATOR DEVR_DOSR"/>
    <property type="match status" value="1"/>
</dbReference>
<dbReference type="InterPro" id="IPR000792">
    <property type="entry name" value="Tscrpt_reg_LuxR_C"/>
</dbReference>
<gene>
    <name evidence="5" type="ORF">F0475_02445</name>
</gene>
<evidence type="ECO:0000256" key="1">
    <source>
        <dbReference type="ARBA" id="ARBA00023015"/>
    </source>
</evidence>
<dbReference type="PROSITE" id="PS50043">
    <property type="entry name" value="HTH_LUXR_2"/>
    <property type="match status" value="1"/>
</dbReference>
<dbReference type="GO" id="GO:0003677">
    <property type="term" value="F:DNA binding"/>
    <property type="evidence" value="ECO:0007669"/>
    <property type="project" value="UniProtKB-KW"/>
</dbReference>
<comment type="caution">
    <text evidence="5">The sequence shown here is derived from an EMBL/GenBank/DDBJ whole genome shotgun (WGS) entry which is preliminary data.</text>
</comment>
<accession>A0A7C9LR28</accession>
<dbReference type="Gene3D" id="1.10.10.10">
    <property type="entry name" value="Winged helix-like DNA-binding domain superfamily/Winged helix DNA-binding domain"/>
    <property type="match status" value="1"/>
</dbReference>
<dbReference type="PANTHER" id="PTHR44688">
    <property type="entry name" value="DNA-BINDING TRANSCRIPTIONAL ACTIVATOR DEVR_DOSR"/>
    <property type="match status" value="1"/>
</dbReference>
<evidence type="ECO:0000313" key="6">
    <source>
        <dbReference type="Proteomes" id="UP000482295"/>
    </source>
</evidence>
<keyword evidence="3" id="KW-0804">Transcription</keyword>
<evidence type="ECO:0000256" key="3">
    <source>
        <dbReference type="ARBA" id="ARBA00023163"/>
    </source>
</evidence>
<dbReference type="RefSeq" id="WP_155715236.1">
    <property type="nucleotide sequence ID" value="NZ_VVIQ01000002.1"/>
</dbReference>
<keyword evidence="1" id="KW-0805">Transcription regulation</keyword>
<dbReference type="PRINTS" id="PR00038">
    <property type="entry name" value="HTHLUXR"/>
</dbReference>
<dbReference type="Pfam" id="PF00196">
    <property type="entry name" value="GerE"/>
    <property type="match status" value="1"/>
</dbReference>
<dbReference type="EMBL" id="VVIQ01000002">
    <property type="protein sequence ID" value="MUL27201.1"/>
    <property type="molecule type" value="Genomic_DNA"/>
</dbReference>
<keyword evidence="6" id="KW-1185">Reference proteome</keyword>
<dbReference type="Proteomes" id="UP000482295">
    <property type="component" value="Unassembled WGS sequence"/>
</dbReference>
<organism evidence="5 6">
    <name type="scientific">Prevotella vespertina</name>
    <dbReference type="NCBI Taxonomy" id="2608404"/>
    <lineage>
        <taxon>Bacteria</taxon>
        <taxon>Pseudomonadati</taxon>
        <taxon>Bacteroidota</taxon>
        <taxon>Bacteroidia</taxon>
        <taxon>Bacteroidales</taxon>
        <taxon>Prevotellaceae</taxon>
        <taxon>Prevotella</taxon>
    </lineage>
</organism>
<evidence type="ECO:0000256" key="2">
    <source>
        <dbReference type="ARBA" id="ARBA00023125"/>
    </source>
</evidence>
<dbReference type="AlphaFoldDB" id="A0A7C9LR28"/>
<dbReference type="InterPro" id="IPR036388">
    <property type="entry name" value="WH-like_DNA-bd_sf"/>
</dbReference>
<dbReference type="SUPFAM" id="SSF46894">
    <property type="entry name" value="C-terminal effector domain of the bipartite response regulators"/>
    <property type="match status" value="1"/>
</dbReference>
<evidence type="ECO:0000259" key="4">
    <source>
        <dbReference type="PROSITE" id="PS50043"/>
    </source>
</evidence>
<feature type="domain" description="HTH luxR-type" evidence="4">
    <location>
        <begin position="115"/>
        <end position="180"/>
    </location>
</feature>
<dbReference type="SMART" id="SM00421">
    <property type="entry name" value="HTH_LUXR"/>
    <property type="match status" value="1"/>
</dbReference>
<dbReference type="GO" id="GO:0006355">
    <property type="term" value="P:regulation of DNA-templated transcription"/>
    <property type="evidence" value="ECO:0007669"/>
    <property type="project" value="InterPro"/>
</dbReference>
<name>A0A7C9LR28_9BACT</name>
<proteinExistence type="predicted"/>
<dbReference type="CDD" id="cd06170">
    <property type="entry name" value="LuxR_C_like"/>
    <property type="match status" value="1"/>
</dbReference>
<sequence length="183" mass="21123">MGEVEFYIFDGELWCKSEDGKNQVVNESNTELIGSVLGQVRECYPAAYKALSKEYSRSSANVPYYQYLMVRRFCKCNFGKLDCTSSDIDISGRYHFEKVDCPLRGECKHEGVICSPKFNSKLSEQELRVMKLVYKGVSKEEIAEQLYISPYTVKNHIKSVYLKLGIHEKSEFIQYANDNNLFN</sequence>